<evidence type="ECO:0000313" key="4">
    <source>
        <dbReference type="Proteomes" id="UP000261011"/>
    </source>
</evidence>
<proteinExistence type="predicted"/>
<dbReference type="OrthoDB" id="328435at2"/>
<dbReference type="InterPro" id="IPR006683">
    <property type="entry name" value="Thioestr_dom"/>
</dbReference>
<dbReference type="AlphaFoldDB" id="A0A3E2TH93"/>
<dbReference type="EMBL" id="QVEU01000004">
    <property type="protein sequence ID" value="RGB75784.1"/>
    <property type="molecule type" value="Genomic_DNA"/>
</dbReference>
<dbReference type="GO" id="GO:0016289">
    <property type="term" value="F:acyl-CoA hydrolase activity"/>
    <property type="evidence" value="ECO:0007669"/>
    <property type="project" value="UniProtKB-ARBA"/>
</dbReference>
<dbReference type="PANTHER" id="PTHR42856">
    <property type="entry name" value="ACYL-COENZYME A THIOESTERASE PAAI"/>
    <property type="match status" value="1"/>
</dbReference>
<sequence>MVNFSDILNIEYLECNNEFVKARIKLKKEFANNINSLHGGITASIADSVSGYLASSIKIMTPTNNMSIYYLNPIRVKEGDYVYAEAKTIKRGKKIIVINCQIFDNNYNLSAEATTSFSPMERKISKDK</sequence>
<dbReference type="PANTHER" id="PTHR42856:SF1">
    <property type="entry name" value="ACYL-COENZYME A THIOESTERASE PAAI"/>
    <property type="match status" value="1"/>
</dbReference>
<evidence type="ECO:0000313" key="3">
    <source>
        <dbReference type="EMBL" id="RGB75784.1"/>
    </source>
</evidence>
<dbReference type="Pfam" id="PF03061">
    <property type="entry name" value="4HBT"/>
    <property type="match status" value="1"/>
</dbReference>
<evidence type="ECO:0000256" key="1">
    <source>
        <dbReference type="ARBA" id="ARBA00022801"/>
    </source>
</evidence>
<gene>
    <name evidence="3" type="ORF">DXA39_05515</name>
</gene>
<evidence type="ECO:0000259" key="2">
    <source>
        <dbReference type="Pfam" id="PF03061"/>
    </source>
</evidence>
<organism evidence="3 4">
    <name type="scientific">Anaerococcus nagyae</name>
    <dbReference type="NCBI Taxonomy" id="1755241"/>
    <lineage>
        <taxon>Bacteria</taxon>
        <taxon>Bacillati</taxon>
        <taxon>Bacillota</taxon>
        <taxon>Tissierellia</taxon>
        <taxon>Tissierellales</taxon>
        <taxon>Peptoniphilaceae</taxon>
        <taxon>Anaerococcus</taxon>
    </lineage>
</organism>
<dbReference type="NCBIfam" id="TIGR00369">
    <property type="entry name" value="unchar_dom_1"/>
    <property type="match status" value="1"/>
</dbReference>
<dbReference type="InterPro" id="IPR029069">
    <property type="entry name" value="HotDog_dom_sf"/>
</dbReference>
<protein>
    <submittedName>
        <fullName evidence="3">PaaI family thioesterase</fullName>
    </submittedName>
</protein>
<comment type="caution">
    <text evidence="3">The sequence shown here is derived from an EMBL/GenBank/DDBJ whole genome shotgun (WGS) entry which is preliminary data.</text>
</comment>
<reference evidence="3 4" key="1">
    <citation type="submission" date="2018-08" db="EMBL/GenBank/DDBJ databases">
        <title>A genome reference for cultivated species of the human gut microbiota.</title>
        <authorList>
            <person name="Zou Y."/>
            <person name="Xue W."/>
            <person name="Luo G."/>
        </authorList>
    </citation>
    <scope>NUCLEOTIDE SEQUENCE [LARGE SCALE GENOMIC DNA]</scope>
    <source>
        <strain evidence="3 4">OF01-3</strain>
    </source>
</reference>
<accession>A0A3E2TH93</accession>
<keyword evidence="4" id="KW-1185">Reference proteome</keyword>
<dbReference type="CDD" id="cd03443">
    <property type="entry name" value="PaaI_thioesterase"/>
    <property type="match status" value="1"/>
</dbReference>
<dbReference type="SUPFAM" id="SSF54637">
    <property type="entry name" value="Thioesterase/thiol ester dehydrase-isomerase"/>
    <property type="match status" value="1"/>
</dbReference>
<dbReference type="Gene3D" id="3.10.129.10">
    <property type="entry name" value="Hotdog Thioesterase"/>
    <property type="match status" value="1"/>
</dbReference>
<dbReference type="InterPro" id="IPR052723">
    <property type="entry name" value="Acyl-CoA_thioesterase_PaaI"/>
</dbReference>
<name>A0A3E2TH93_9FIRM</name>
<dbReference type="InterPro" id="IPR003736">
    <property type="entry name" value="PAAI_dom"/>
</dbReference>
<keyword evidence="1" id="KW-0378">Hydrolase</keyword>
<dbReference type="Proteomes" id="UP000261011">
    <property type="component" value="Unassembled WGS sequence"/>
</dbReference>
<feature type="domain" description="Thioesterase" evidence="2">
    <location>
        <begin position="36"/>
        <end position="106"/>
    </location>
</feature>